<dbReference type="Gene3D" id="3.40.190.150">
    <property type="entry name" value="Bordetella uptake gene, domain 1"/>
    <property type="match status" value="1"/>
</dbReference>
<gene>
    <name evidence="2" type="ordered locus">Veis_4970</name>
</gene>
<protein>
    <submittedName>
        <fullName evidence="2">Uncharacterized protein UPF0065</fullName>
    </submittedName>
</protein>
<dbReference type="InterPro" id="IPR005064">
    <property type="entry name" value="BUG"/>
</dbReference>
<dbReference type="STRING" id="391735.Veis_4970"/>
<dbReference type="PANTHER" id="PTHR42928:SF5">
    <property type="entry name" value="BLR1237 PROTEIN"/>
    <property type="match status" value="1"/>
</dbReference>
<dbReference type="eggNOG" id="COG3181">
    <property type="taxonomic scope" value="Bacteria"/>
</dbReference>
<organism evidence="2 3">
    <name type="scientific">Verminephrobacter eiseniae (strain EF01-2)</name>
    <dbReference type="NCBI Taxonomy" id="391735"/>
    <lineage>
        <taxon>Bacteria</taxon>
        <taxon>Pseudomonadati</taxon>
        <taxon>Pseudomonadota</taxon>
        <taxon>Betaproteobacteria</taxon>
        <taxon>Burkholderiales</taxon>
        <taxon>Comamonadaceae</taxon>
        <taxon>Verminephrobacter</taxon>
    </lineage>
</organism>
<dbReference type="KEGG" id="vei:Veis_4970"/>
<dbReference type="InterPro" id="IPR042100">
    <property type="entry name" value="Bug_dom1"/>
</dbReference>
<dbReference type="SUPFAM" id="SSF53850">
    <property type="entry name" value="Periplasmic binding protein-like II"/>
    <property type="match status" value="1"/>
</dbReference>
<proteinExistence type="inferred from homology"/>
<dbReference type="EMBL" id="CP000542">
    <property type="protein sequence ID" value="ABM60657.1"/>
    <property type="molecule type" value="Genomic_DNA"/>
</dbReference>
<accession>A1WSQ0</accession>
<evidence type="ECO:0000313" key="2">
    <source>
        <dbReference type="EMBL" id="ABM60657.1"/>
    </source>
</evidence>
<dbReference type="Proteomes" id="UP000000374">
    <property type="component" value="Chromosome"/>
</dbReference>
<sequence>MHRLNRRQVIATALACPVAGTARAQDYPARPVRMIVPFPPGGPTDIVARPTALLLGHALGQQIFVDNRGGAGGSIGADFVAKAAPDGYTLLMGTVGTNAINGALYPRLPHDPIEDFTPIASVASAPVAIVVHPDAGFATLASLVAMAKAAPDAIQYGSAGAGTPGHLAGAMFCSTAGIGMQHIPYKGSAPAITDLLGGQIKVMFDPLQSVLPNVAAGKLKALALTSRQRSPLLPAVPTVSGSGWPHFESTAWWAVFAPARLPAGITTRLRTALEKIVRSDDYRSKLGNVGVQPLSVPLAEFQKSETAKWSVAVRNAGIALE</sequence>
<name>A1WSQ0_VEREI</name>
<dbReference type="PIRSF" id="PIRSF017082">
    <property type="entry name" value="YflP"/>
    <property type="match status" value="1"/>
</dbReference>
<comment type="similarity">
    <text evidence="1">Belongs to the UPF0065 (bug) family.</text>
</comment>
<dbReference type="GeneID" id="76463227"/>
<dbReference type="PANTHER" id="PTHR42928">
    <property type="entry name" value="TRICARBOXYLATE-BINDING PROTEIN"/>
    <property type="match status" value="1"/>
</dbReference>
<dbReference type="RefSeq" id="WP_011812635.1">
    <property type="nucleotide sequence ID" value="NC_008786.1"/>
</dbReference>
<dbReference type="HOGENOM" id="CLU_045683_0_0_4"/>
<evidence type="ECO:0000256" key="1">
    <source>
        <dbReference type="ARBA" id="ARBA00006987"/>
    </source>
</evidence>
<dbReference type="Pfam" id="PF03401">
    <property type="entry name" value="TctC"/>
    <property type="match status" value="1"/>
</dbReference>
<dbReference type="Gene3D" id="3.40.190.10">
    <property type="entry name" value="Periplasmic binding protein-like II"/>
    <property type="match status" value="1"/>
</dbReference>
<dbReference type="CDD" id="cd13578">
    <property type="entry name" value="PBP2_Bug27"/>
    <property type="match status" value="1"/>
</dbReference>
<evidence type="ECO:0000313" key="3">
    <source>
        <dbReference type="Proteomes" id="UP000000374"/>
    </source>
</evidence>
<dbReference type="AlphaFoldDB" id="A1WSQ0"/>
<keyword evidence="3" id="KW-1185">Reference proteome</keyword>
<reference evidence="3" key="1">
    <citation type="submission" date="2006-12" db="EMBL/GenBank/DDBJ databases">
        <title>Complete sequence of chromosome 1 of Verminephrobacter eiseniae EF01-2.</title>
        <authorList>
            <person name="Copeland A."/>
            <person name="Lucas S."/>
            <person name="Lapidus A."/>
            <person name="Barry K."/>
            <person name="Detter J.C."/>
            <person name="Glavina del Rio T."/>
            <person name="Dalin E."/>
            <person name="Tice H."/>
            <person name="Pitluck S."/>
            <person name="Chertkov O."/>
            <person name="Brettin T."/>
            <person name="Bruce D."/>
            <person name="Han C."/>
            <person name="Tapia R."/>
            <person name="Gilna P."/>
            <person name="Schmutz J."/>
            <person name="Larimer F."/>
            <person name="Land M."/>
            <person name="Hauser L."/>
            <person name="Kyrpides N."/>
            <person name="Kim E."/>
            <person name="Stahl D."/>
            <person name="Richardson P."/>
        </authorList>
    </citation>
    <scope>NUCLEOTIDE SEQUENCE [LARGE SCALE GENOMIC DNA]</scope>
    <source>
        <strain evidence="3">EF01-2</strain>
    </source>
</reference>
<dbReference type="OrthoDB" id="8678477at2"/>